<feature type="domain" description="SH3" evidence="19">
    <location>
        <begin position="243"/>
        <end position="302"/>
    </location>
</feature>
<organism evidence="21 22">
    <name type="scientific">Aquila chrysaetos chrysaetos</name>
    <dbReference type="NCBI Taxonomy" id="223781"/>
    <lineage>
        <taxon>Eukaryota</taxon>
        <taxon>Metazoa</taxon>
        <taxon>Chordata</taxon>
        <taxon>Craniata</taxon>
        <taxon>Vertebrata</taxon>
        <taxon>Euteleostomi</taxon>
        <taxon>Archelosauria</taxon>
        <taxon>Archosauria</taxon>
        <taxon>Dinosauria</taxon>
        <taxon>Saurischia</taxon>
        <taxon>Theropoda</taxon>
        <taxon>Coelurosauria</taxon>
        <taxon>Aves</taxon>
        <taxon>Neognathae</taxon>
        <taxon>Neoaves</taxon>
        <taxon>Telluraves</taxon>
        <taxon>Accipitrimorphae</taxon>
        <taxon>Accipitriformes</taxon>
        <taxon>Accipitridae</taxon>
        <taxon>Accipitrinae</taxon>
        <taxon>Aquila</taxon>
    </lineage>
</organism>
<comment type="subcellular location">
    <subcellularLocation>
        <location evidence="1">Cell membrane</location>
        <location evidence="1">Sarcolemma</location>
        <topology evidence="1">Peripheral membrane protein</topology>
        <orientation evidence="1">Cytoplasmic side</orientation>
    </subcellularLocation>
    <subcellularLocation>
        <location evidence="2">Cytoplasm</location>
        <location evidence="2">Cytosol</location>
    </subcellularLocation>
</comment>
<dbReference type="InParanoid" id="A0A663E4K8"/>
<comment type="function">
    <text evidence="12">Plays a redundant role in promoting the expression of calcium channel CACNA1S at the cell membrane, and thereby contributes to increased channel activity. Slows down the inactivation rate of the calcium channel CACNA1C.</text>
</comment>
<dbReference type="InterPro" id="IPR036028">
    <property type="entry name" value="SH3-like_dom_sf"/>
</dbReference>
<evidence type="ECO:0000313" key="21">
    <source>
        <dbReference type="Ensembl" id="ENSACCP00020006926.1"/>
    </source>
</evidence>
<keyword evidence="3 17" id="KW-0728">SH3 domain</keyword>
<keyword evidence="8" id="KW-0677">Repeat</keyword>
<feature type="compositionally biased region" description="Gly residues" evidence="18">
    <location>
        <begin position="23"/>
        <end position="34"/>
    </location>
</feature>
<evidence type="ECO:0000313" key="22">
    <source>
        <dbReference type="Proteomes" id="UP000472275"/>
    </source>
</evidence>
<dbReference type="SUPFAM" id="SSF57889">
    <property type="entry name" value="Cysteine-rich domain"/>
    <property type="match status" value="1"/>
</dbReference>
<evidence type="ECO:0000256" key="7">
    <source>
        <dbReference type="ARBA" id="ARBA00022723"/>
    </source>
</evidence>
<keyword evidence="10" id="KW-0862">Zinc</keyword>
<dbReference type="InterPro" id="IPR001452">
    <property type="entry name" value="SH3_domain"/>
</dbReference>
<dbReference type="InterPro" id="IPR039688">
    <property type="entry name" value="STAC1/2/3"/>
</dbReference>
<evidence type="ECO:0000256" key="12">
    <source>
        <dbReference type="ARBA" id="ARBA00054848"/>
    </source>
</evidence>
<keyword evidence="4" id="KW-1003">Cell membrane</keyword>
<proteinExistence type="predicted"/>
<name>A0A663E4K8_AQUCH</name>
<feature type="region of interest" description="Disordered" evidence="18">
    <location>
        <begin position="59"/>
        <end position="81"/>
    </location>
</feature>
<dbReference type="GO" id="GO:0008270">
    <property type="term" value="F:zinc ion binding"/>
    <property type="evidence" value="ECO:0007669"/>
    <property type="project" value="UniProtKB-KW"/>
</dbReference>
<keyword evidence="6" id="KW-0597">Phosphoprotein</keyword>
<dbReference type="PANTHER" id="PTHR15135">
    <property type="entry name" value="STAC"/>
    <property type="match status" value="1"/>
</dbReference>
<dbReference type="Gene3D" id="2.30.30.40">
    <property type="entry name" value="SH3 Domains"/>
    <property type="match status" value="1"/>
</dbReference>
<reference evidence="21" key="1">
    <citation type="submission" date="2025-08" db="UniProtKB">
        <authorList>
            <consortium name="Ensembl"/>
        </authorList>
    </citation>
    <scope>IDENTIFICATION</scope>
</reference>
<keyword evidence="11" id="KW-0472">Membrane</keyword>
<sequence length="359" mass="37991">WGASPAPWGPAANGIPPGLLSPLGGGSATPGGGVSLRQMQRLKRSLSLRTLLRSKSVESLFPRPGGGVQGPGTPPSPPRTHGFQQYVFKKHCPCELCRQLIAGNSRQGLRCKACKAGVHLWCSEGISHQQCPGKTPAPAIGCAFSLGCRLGLGDTLTPPVPPPADPGAKVDPVYEALRFGTSLAHGTGPTELPPAIQVPPRTGEGDGMLAWGRGSGLGVRSGAVGQGWLCPQAARGPARRDGAPMFSYVALYKFVPQEHQDLALQPGDRVTLVDDSNEDWWKGKVGDRLGFFPANFVQRVRPGESVWRSCRAVQGDKEQGRMSLRENQICVGVGRTQGLVRVTSGRKRGLVPAEALTEI</sequence>
<evidence type="ECO:0000256" key="5">
    <source>
        <dbReference type="ARBA" id="ARBA00022490"/>
    </source>
</evidence>
<dbReference type="PROSITE" id="PS50081">
    <property type="entry name" value="ZF_DAG_PE_2"/>
    <property type="match status" value="1"/>
</dbReference>
<dbReference type="Gene3D" id="3.30.60.20">
    <property type="match status" value="1"/>
</dbReference>
<dbReference type="FunFam" id="3.30.60.20:FF:000022">
    <property type="entry name" value="SH3 and cysteine-rich domain-containing protein 3 isoform 2"/>
    <property type="match status" value="1"/>
</dbReference>
<dbReference type="GO" id="GO:0009898">
    <property type="term" value="C:cytoplasmic side of plasma membrane"/>
    <property type="evidence" value="ECO:0007669"/>
    <property type="project" value="Ensembl"/>
</dbReference>
<evidence type="ECO:0000256" key="9">
    <source>
        <dbReference type="ARBA" id="ARBA00022771"/>
    </source>
</evidence>
<evidence type="ECO:0000256" key="17">
    <source>
        <dbReference type="PROSITE-ProRule" id="PRU00192"/>
    </source>
</evidence>
<dbReference type="InterPro" id="IPR002219">
    <property type="entry name" value="PKC_DAG/PE"/>
</dbReference>
<dbReference type="PANTHER" id="PTHR15135:SF5">
    <property type="entry name" value="SH3 AND CYSTEINE-RICH DOMAIN-CONTAINING PROTEIN 2"/>
    <property type="match status" value="1"/>
</dbReference>
<evidence type="ECO:0000256" key="4">
    <source>
        <dbReference type="ARBA" id="ARBA00022475"/>
    </source>
</evidence>
<keyword evidence="9" id="KW-0863">Zinc-finger</keyword>
<evidence type="ECO:0000259" key="20">
    <source>
        <dbReference type="PROSITE" id="PS50081"/>
    </source>
</evidence>
<keyword evidence="5" id="KW-0963">Cytoplasm</keyword>
<dbReference type="PROSITE" id="PS00479">
    <property type="entry name" value="ZF_DAG_PE_1"/>
    <property type="match status" value="1"/>
</dbReference>
<evidence type="ECO:0000256" key="16">
    <source>
        <dbReference type="ARBA" id="ARBA00082110"/>
    </source>
</evidence>
<feature type="domain" description="Phorbol-ester/DAG-type" evidence="20">
    <location>
        <begin position="80"/>
        <end position="131"/>
    </location>
</feature>
<evidence type="ECO:0000256" key="6">
    <source>
        <dbReference type="ARBA" id="ARBA00022553"/>
    </source>
</evidence>
<evidence type="ECO:0000256" key="11">
    <source>
        <dbReference type="ARBA" id="ARBA00023136"/>
    </source>
</evidence>
<dbReference type="PRINTS" id="PR01887">
    <property type="entry name" value="SPECTRNALPHA"/>
</dbReference>
<evidence type="ECO:0000256" key="14">
    <source>
        <dbReference type="ARBA" id="ARBA00070051"/>
    </source>
</evidence>
<dbReference type="GeneTree" id="ENSGT00950000183092"/>
<comment type="subunit">
    <text evidence="13">Interacts (via SH3 domains) with CACNA1S. Interacts (via SH3 domains) with CACNA1C. Has much lower affinity for CACNA1C than for CACNA1S.</text>
</comment>
<protein>
    <recommendedName>
        <fullName evidence="14">SH3 and cysteine-rich domain-containing protein 2</fullName>
    </recommendedName>
    <alternativeName>
        <fullName evidence="16">24b2/STAC2</fullName>
    </alternativeName>
    <alternativeName>
        <fullName evidence="15">Src homology 3 and cysteine-rich domain-containing protein 2</fullName>
    </alternativeName>
</protein>
<dbReference type="GO" id="GO:0042383">
    <property type="term" value="C:sarcolemma"/>
    <property type="evidence" value="ECO:0007669"/>
    <property type="project" value="UniProtKB-SubCell"/>
</dbReference>
<dbReference type="Ensembl" id="ENSACCT00020007237.1">
    <property type="protein sequence ID" value="ENSACCP00020006926.1"/>
    <property type="gene ID" value="ENSACCG00020004739.1"/>
</dbReference>
<dbReference type="GO" id="GO:0005829">
    <property type="term" value="C:cytosol"/>
    <property type="evidence" value="ECO:0007669"/>
    <property type="project" value="UniProtKB-SubCell"/>
</dbReference>
<evidence type="ECO:0000256" key="1">
    <source>
        <dbReference type="ARBA" id="ARBA00004278"/>
    </source>
</evidence>
<evidence type="ECO:0000256" key="18">
    <source>
        <dbReference type="SAM" id="MobiDB-lite"/>
    </source>
</evidence>
<evidence type="ECO:0000256" key="3">
    <source>
        <dbReference type="ARBA" id="ARBA00022443"/>
    </source>
</evidence>
<dbReference type="PRINTS" id="PR00452">
    <property type="entry name" value="SH3DOMAIN"/>
</dbReference>
<dbReference type="Pfam" id="PF14604">
    <property type="entry name" value="SH3_9"/>
    <property type="match status" value="1"/>
</dbReference>
<dbReference type="SUPFAM" id="SSF50044">
    <property type="entry name" value="SH3-domain"/>
    <property type="match status" value="1"/>
</dbReference>
<dbReference type="FunFam" id="2.30.30.40:FF:000073">
    <property type="entry name" value="SH3 and cysteine-rich domain-containing protein 2"/>
    <property type="match status" value="1"/>
</dbReference>
<dbReference type="InterPro" id="IPR046349">
    <property type="entry name" value="C1-like_sf"/>
</dbReference>
<evidence type="ECO:0000256" key="13">
    <source>
        <dbReference type="ARBA" id="ARBA00065718"/>
    </source>
</evidence>
<keyword evidence="22" id="KW-1185">Reference proteome</keyword>
<evidence type="ECO:0000259" key="19">
    <source>
        <dbReference type="PROSITE" id="PS50002"/>
    </source>
</evidence>
<reference evidence="21" key="2">
    <citation type="submission" date="2025-09" db="UniProtKB">
        <authorList>
            <consortium name="Ensembl"/>
        </authorList>
    </citation>
    <scope>IDENTIFICATION</scope>
</reference>
<evidence type="ECO:0000256" key="15">
    <source>
        <dbReference type="ARBA" id="ARBA00080966"/>
    </source>
</evidence>
<evidence type="ECO:0000256" key="2">
    <source>
        <dbReference type="ARBA" id="ARBA00004514"/>
    </source>
</evidence>
<dbReference type="GO" id="GO:1903078">
    <property type="term" value="P:positive regulation of protein localization to plasma membrane"/>
    <property type="evidence" value="ECO:0007669"/>
    <property type="project" value="Ensembl"/>
</dbReference>
<dbReference type="GO" id="GO:0003009">
    <property type="term" value="P:skeletal muscle contraction"/>
    <property type="evidence" value="ECO:0007669"/>
    <property type="project" value="TreeGrafter"/>
</dbReference>
<feature type="compositionally biased region" description="Low complexity" evidence="18">
    <location>
        <begin position="1"/>
        <end position="22"/>
    </location>
</feature>
<dbReference type="AlphaFoldDB" id="A0A663E4K8"/>
<evidence type="ECO:0000256" key="10">
    <source>
        <dbReference type="ARBA" id="ARBA00022833"/>
    </source>
</evidence>
<dbReference type="Proteomes" id="UP000472275">
    <property type="component" value="Chromosome 8"/>
</dbReference>
<dbReference type="SMART" id="SM00326">
    <property type="entry name" value="SH3"/>
    <property type="match status" value="1"/>
</dbReference>
<evidence type="ECO:0000256" key="8">
    <source>
        <dbReference type="ARBA" id="ARBA00022737"/>
    </source>
</evidence>
<dbReference type="Pfam" id="PF16664">
    <property type="entry name" value="STAC2_u1"/>
    <property type="match status" value="1"/>
</dbReference>
<accession>A0A663E4K8</accession>
<keyword evidence="7" id="KW-0479">Metal-binding</keyword>
<dbReference type="PROSITE" id="PS50002">
    <property type="entry name" value="SH3"/>
    <property type="match status" value="1"/>
</dbReference>
<feature type="region of interest" description="Disordered" evidence="18">
    <location>
        <begin position="1"/>
        <end position="34"/>
    </location>
</feature>